<proteinExistence type="predicted"/>
<organism evidence="1 2">
    <name type="scientific">Streptomyces scopuliridis</name>
    <dbReference type="NCBI Taxonomy" id="452529"/>
    <lineage>
        <taxon>Bacteria</taxon>
        <taxon>Bacillati</taxon>
        <taxon>Actinomycetota</taxon>
        <taxon>Actinomycetes</taxon>
        <taxon>Kitasatosporales</taxon>
        <taxon>Streptomycetaceae</taxon>
        <taxon>Streptomyces</taxon>
    </lineage>
</organism>
<gene>
    <name evidence="1" type="ORF">OG835_20440</name>
</gene>
<name>A0ACD4ZMZ0_9ACTN</name>
<reference evidence="1" key="1">
    <citation type="submission" date="2022-10" db="EMBL/GenBank/DDBJ databases">
        <title>The complete genomes of actinobacterial strains from the NBC collection.</title>
        <authorList>
            <person name="Joergensen T.S."/>
            <person name="Alvarez Arevalo M."/>
            <person name="Sterndorff E.B."/>
            <person name="Faurdal D."/>
            <person name="Vuksanovic O."/>
            <person name="Mourched A.-S."/>
            <person name="Charusanti P."/>
            <person name="Shaw S."/>
            <person name="Blin K."/>
            <person name="Weber T."/>
        </authorList>
    </citation>
    <scope>NUCLEOTIDE SEQUENCE</scope>
    <source>
        <strain evidence="1">NBC 01771</strain>
    </source>
</reference>
<protein>
    <submittedName>
        <fullName evidence="1">Asparaginase</fullName>
    </submittedName>
</protein>
<dbReference type="Proteomes" id="UP001348369">
    <property type="component" value="Chromosome"/>
</dbReference>
<keyword evidence="2" id="KW-1185">Reference proteome</keyword>
<accession>A0ACD4ZMZ0</accession>
<dbReference type="EMBL" id="CP109109">
    <property type="protein sequence ID" value="WSB99157.1"/>
    <property type="molecule type" value="Genomic_DNA"/>
</dbReference>
<evidence type="ECO:0000313" key="2">
    <source>
        <dbReference type="Proteomes" id="UP001348369"/>
    </source>
</evidence>
<sequence>MRGILRRTVLLTAVMALTAGTAAAAEHSKAPVKRPKVAVIGTGGTIAGVSKSRVDFQDYQAGKLPISELVGDLKPEVDGIADVSTVQFGNQGSSGYSIADYRRLTQTVDNALRSNDAAVVTTGTDTMEEFAYWLDLTVRSDKPVILTGAMRPWTVIGTDGPANLYNAIQLAAGRKTTCFGSVIMLNDEIQAAREVRKTDALRMDTFNSGASGALGVVDQDRVRINRAPARVDKCGKASWKTPFDLDKIVGKGKSLPKVEIAYSYQDAGGEAIKAFADSGADGVVTAGTGAGGISPAMSKARTEAAKNGTVFASTTRTGNGAVYDDIADGPLIGAADLSPQKARILLLLSLAATDDVDKMRGWFTTLGTAEFKSRG</sequence>
<evidence type="ECO:0000313" key="1">
    <source>
        <dbReference type="EMBL" id="WSB99157.1"/>
    </source>
</evidence>